<reference evidence="3" key="1">
    <citation type="submission" date="2022-11" db="UniProtKB">
        <authorList>
            <consortium name="WormBaseParasite"/>
        </authorList>
    </citation>
    <scope>IDENTIFICATION</scope>
</reference>
<name>A0A915L0Z1_ROMCU</name>
<dbReference type="Pfam" id="PF20146">
    <property type="entry name" value="NRF"/>
    <property type="match status" value="1"/>
</dbReference>
<dbReference type="InterPro" id="IPR006621">
    <property type="entry name" value="Nose-resist-to-fluoxetine_N"/>
</dbReference>
<dbReference type="WBParaSite" id="nRc.2.0.1.t44849-RA">
    <property type="protein sequence ID" value="nRc.2.0.1.t44849-RA"/>
    <property type="gene ID" value="nRc.2.0.1.g44849"/>
</dbReference>
<dbReference type="Proteomes" id="UP000887565">
    <property type="component" value="Unplaced"/>
</dbReference>
<sequence>MSTSSNFVFYPPFSASHSVIVPVFDSFGKLPSGLNRLNLMPLGRYTDCNSIIVPRTTNGGRSFEGNYCRATFRIPMPETSAQISRQCHGQHKLINALNM</sequence>
<dbReference type="AlphaFoldDB" id="A0A915L0Z1"/>
<evidence type="ECO:0000313" key="2">
    <source>
        <dbReference type="Proteomes" id="UP000887565"/>
    </source>
</evidence>
<proteinExistence type="predicted"/>
<accession>A0A915L0Z1</accession>
<keyword evidence="2" id="KW-1185">Reference proteome</keyword>
<evidence type="ECO:0000313" key="3">
    <source>
        <dbReference type="WBParaSite" id="nRc.2.0.1.t44849-RA"/>
    </source>
</evidence>
<evidence type="ECO:0000259" key="1">
    <source>
        <dbReference type="Pfam" id="PF20146"/>
    </source>
</evidence>
<feature type="domain" description="Nose resistant-to-fluoxetine protein N-terminal" evidence="1">
    <location>
        <begin position="18"/>
        <end position="83"/>
    </location>
</feature>
<protein>
    <submittedName>
        <fullName evidence="3">Nose resistant-to-fluoxetine protein N-terminal domain-containing protein</fullName>
    </submittedName>
</protein>
<organism evidence="2 3">
    <name type="scientific">Romanomermis culicivorax</name>
    <name type="common">Nematode worm</name>
    <dbReference type="NCBI Taxonomy" id="13658"/>
    <lineage>
        <taxon>Eukaryota</taxon>
        <taxon>Metazoa</taxon>
        <taxon>Ecdysozoa</taxon>
        <taxon>Nematoda</taxon>
        <taxon>Enoplea</taxon>
        <taxon>Dorylaimia</taxon>
        <taxon>Mermithida</taxon>
        <taxon>Mermithoidea</taxon>
        <taxon>Mermithidae</taxon>
        <taxon>Romanomermis</taxon>
    </lineage>
</organism>